<dbReference type="Pfam" id="PF21547">
    <property type="entry name" value="TTI1"/>
    <property type="match status" value="1"/>
</dbReference>
<keyword evidence="2" id="KW-1185">Reference proteome</keyword>
<evidence type="ECO:0000313" key="1">
    <source>
        <dbReference type="EMBL" id="WOL09672.1"/>
    </source>
</evidence>
<accession>A0AAQ3KJ91</accession>
<dbReference type="InterPro" id="IPR052587">
    <property type="entry name" value="TELO2-interacting_protein_1"/>
</dbReference>
<dbReference type="EMBL" id="CP136895">
    <property type="protein sequence ID" value="WOL09672.1"/>
    <property type="molecule type" value="Genomic_DNA"/>
</dbReference>
<organism evidence="1 2">
    <name type="scientific">Canna indica</name>
    <name type="common">Indian-shot</name>
    <dbReference type="NCBI Taxonomy" id="4628"/>
    <lineage>
        <taxon>Eukaryota</taxon>
        <taxon>Viridiplantae</taxon>
        <taxon>Streptophyta</taxon>
        <taxon>Embryophyta</taxon>
        <taxon>Tracheophyta</taxon>
        <taxon>Spermatophyta</taxon>
        <taxon>Magnoliopsida</taxon>
        <taxon>Liliopsida</taxon>
        <taxon>Zingiberales</taxon>
        <taxon>Cannaceae</taxon>
        <taxon>Canna</taxon>
    </lineage>
</organism>
<dbReference type="PANTHER" id="PTHR18460:SF3">
    <property type="entry name" value="TELO2-INTERACTING PROTEIN 1 HOMOLOG"/>
    <property type="match status" value="1"/>
</dbReference>
<dbReference type="AlphaFoldDB" id="A0AAQ3KJ91"/>
<dbReference type="InterPro" id="IPR049362">
    <property type="entry name" value="TTI1_rpt"/>
</dbReference>
<evidence type="ECO:0008006" key="3">
    <source>
        <dbReference type="Google" id="ProtNLM"/>
    </source>
</evidence>
<protein>
    <recommendedName>
        <fullName evidence="3">ARM repeat superfamily protein</fullName>
    </recommendedName>
</protein>
<name>A0AAQ3KJ91_9LILI</name>
<gene>
    <name evidence="1" type="ORF">Cni_G18425</name>
</gene>
<dbReference type="InterPro" id="IPR016024">
    <property type="entry name" value="ARM-type_fold"/>
</dbReference>
<dbReference type="Proteomes" id="UP001327560">
    <property type="component" value="Chromosome 6"/>
</dbReference>
<dbReference type="GO" id="GO:0005737">
    <property type="term" value="C:cytoplasm"/>
    <property type="evidence" value="ECO:0007669"/>
    <property type="project" value="TreeGrafter"/>
</dbReference>
<dbReference type="PANTHER" id="PTHR18460">
    <property type="entry name" value="TEL2 INTERACTING PROTEIN 1 TTI1 FAMILY MEMBER"/>
    <property type="match status" value="1"/>
</dbReference>
<proteinExistence type="predicted"/>
<sequence length="546" mass="60640">MNDFVQVILDGIGVFSIVLGRDFVSSGFLHSSLYLLLRNLICSRSEIRIASDAVLRVLSISFGHATVGEFVVANADYIIDSLCRQLRHLDINPHVPDVLAAMLSYIGTARDILPLLEEPMRAVSSELEVLGRHQNPNLTMPFLKAMGEISKASKSEAILLPNEAESCNADVSTKVHMIQNWFEENNMDASSLCTKSLSIEKGPIDFDDATLRLEYWEQLMIRLNEMKRYRRIVGSLVGSCLKAATPLVSSKNGSACLVALDIIEDVSISLAKVEEAYKHEKQTKVTIGEAIQMLSLNALKDEMGAQDEEADENRVLPAMNKIWPYLIVCLKNKVSVSAIRKCLNLLHKVVQIGGGDFFVRRFHNDGHIIWKLLTSFPFQRKQMLLDEKRILLPYRDTSLTLEAPIAEVSNQKIQVAVLDMITMMCANKRTSSALKVALKKVSGIVVGIACSRTAGLRDSSMRALSGLARIDSDLIWLLLADVYYSLNKHDDIVPPNQDLAGISDLLPAPSSSKEYMFANNAGENFSIDVDPSSVEFVFKTMELEVF</sequence>
<dbReference type="SUPFAM" id="SSF48371">
    <property type="entry name" value="ARM repeat"/>
    <property type="match status" value="1"/>
</dbReference>
<reference evidence="1 2" key="1">
    <citation type="submission" date="2023-10" db="EMBL/GenBank/DDBJ databases">
        <title>Chromosome-scale genome assembly provides insights into flower coloration mechanisms of Canna indica.</title>
        <authorList>
            <person name="Li C."/>
        </authorList>
    </citation>
    <scope>NUCLEOTIDE SEQUENCE [LARGE SCALE GENOMIC DNA]</scope>
    <source>
        <tissue evidence="1">Flower</tissue>
    </source>
</reference>
<evidence type="ECO:0000313" key="2">
    <source>
        <dbReference type="Proteomes" id="UP001327560"/>
    </source>
</evidence>